<feature type="compositionally biased region" description="Polar residues" evidence="1">
    <location>
        <begin position="20"/>
        <end position="73"/>
    </location>
</feature>
<dbReference type="AlphaFoldDB" id="A0A1B9H2M1"/>
<reference evidence="3" key="2">
    <citation type="submission" date="2013-12" db="EMBL/GenBank/DDBJ databases">
        <title>Evolution of pathogenesis and genome organization in the Tremellales.</title>
        <authorList>
            <person name="Cuomo C."/>
            <person name="Litvintseva A."/>
            <person name="Heitman J."/>
            <person name="Chen Y."/>
            <person name="Sun S."/>
            <person name="Springer D."/>
            <person name="Dromer F."/>
            <person name="Young S."/>
            <person name="Zeng Q."/>
            <person name="Chapman S."/>
            <person name="Gujja S."/>
            <person name="Saif S."/>
            <person name="Birren B."/>
        </authorList>
    </citation>
    <scope>NUCLEOTIDE SEQUENCE [LARGE SCALE GENOMIC DNA]</scope>
    <source>
        <strain evidence="3">BCC8398</strain>
    </source>
</reference>
<proteinExistence type="predicted"/>
<dbReference type="Proteomes" id="UP000092666">
    <property type="component" value="Unassembled WGS sequence"/>
</dbReference>
<name>A0A1B9H2M1_9TREE</name>
<evidence type="ECO:0000256" key="1">
    <source>
        <dbReference type="SAM" id="MobiDB-lite"/>
    </source>
</evidence>
<feature type="region of interest" description="Disordered" evidence="1">
    <location>
        <begin position="157"/>
        <end position="249"/>
    </location>
</feature>
<feature type="compositionally biased region" description="Basic and acidic residues" evidence="1">
    <location>
        <begin position="196"/>
        <end position="207"/>
    </location>
</feature>
<dbReference type="OrthoDB" id="2574658at2759"/>
<evidence type="ECO:0000313" key="2">
    <source>
        <dbReference type="EMBL" id="OCF37524.1"/>
    </source>
</evidence>
<protein>
    <submittedName>
        <fullName evidence="2">Uncharacterized protein</fullName>
    </submittedName>
</protein>
<keyword evidence="3" id="KW-1185">Reference proteome</keyword>
<evidence type="ECO:0000313" key="3">
    <source>
        <dbReference type="Proteomes" id="UP000092666"/>
    </source>
</evidence>
<gene>
    <name evidence="2" type="ORF">I316_00649</name>
</gene>
<feature type="region of interest" description="Disordered" evidence="1">
    <location>
        <begin position="1"/>
        <end position="89"/>
    </location>
</feature>
<accession>A0A1B9H2M1</accession>
<sequence length="759" mass="80048">MASIIPGPQNQSELAGPSSPILQPTTSDTTQSISHYSESTPSRSQLQSQNRPGTSTSIPASIVTTVQQPSKTDVNGGHVLDTSNDNKSHGTAHVAQAAVNGLIFQPPSASASAITAGTGPDLSPTCLASTRVVEPLKIPQPTTLPLTIETPLQTVSTVNSGSMNTNETTSSPTSASSHGRRGSLAYFKSSPGTFGDRSKNTSKDRDATSANGSTPPTPIVEMTDHHVGASMSTGTGTARPTSSGSRKGKEAYEMITVAPAAGSVGKQRTDGSMLTVDTNKEDMAMAKWRKWIVEQPIQTIPVDTSPIRSGRASPAIGSGPITHGAASPRVSMLSSPRANISPRHPSPSGLEPHRSNSAESSSSALARAGLSPHHVSSRFGSGDLEVFNTESVMALRDVELAVDDEILERAERAKALPRRMSTQPRISELPNPFSEIAQRLGSRRVRPIVLELVQALGHFVDAVWCTHYPDRPCPWILGVDESPTPVSIRRMTTTFATDAEAKAIWKSPMITAVQEGKKGGHVGTPPSIKDIKFWGAEVTFSIRDVDEVVGICKGVGWAFGAAMRDGDYGAVVPENVLGLKGEGGGMVRLLNDLEEAIWGDAPPRPTDLSYDLPIDFDPYAIPDDVELLAAASVPRGPVPITDSNGRKGSSALASFFADSRASPVPGQESATGAVHASPMQAANEDEIYAVPDLVEARDDLSEADVKSDGVVSPRLSQGVVRAIPGIDVDGAEELTLEELGQKRHREWLESRRAGGAGAW</sequence>
<reference evidence="2 3" key="1">
    <citation type="submission" date="2013-07" db="EMBL/GenBank/DDBJ databases">
        <title>The Genome Sequence of Cryptococcus heveanensis BCC8398.</title>
        <authorList>
            <consortium name="The Broad Institute Genome Sequencing Platform"/>
            <person name="Cuomo C."/>
            <person name="Litvintseva A."/>
            <person name="Chen Y."/>
            <person name="Heitman J."/>
            <person name="Sun S."/>
            <person name="Springer D."/>
            <person name="Dromer F."/>
            <person name="Young S.K."/>
            <person name="Zeng Q."/>
            <person name="Gargeya S."/>
            <person name="Fitzgerald M."/>
            <person name="Abouelleil A."/>
            <person name="Alvarado L."/>
            <person name="Berlin A.M."/>
            <person name="Chapman S.B."/>
            <person name="Dewar J."/>
            <person name="Goldberg J."/>
            <person name="Griggs A."/>
            <person name="Gujja S."/>
            <person name="Hansen M."/>
            <person name="Howarth C."/>
            <person name="Imamovic A."/>
            <person name="Larimer J."/>
            <person name="McCowan C."/>
            <person name="Murphy C."/>
            <person name="Pearson M."/>
            <person name="Priest M."/>
            <person name="Roberts A."/>
            <person name="Saif S."/>
            <person name="Shea T."/>
            <person name="Sykes S."/>
            <person name="Wortman J."/>
            <person name="Nusbaum C."/>
            <person name="Birren B."/>
        </authorList>
    </citation>
    <scope>NUCLEOTIDE SEQUENCE [LARGE SCALE GENOMIC DNA]</scope>
    <source>
        <strain evidence="2 3">BCC8398</strain>
    </source>
</reference>
<feature type="compositionally biased region" description="Polar residues" evidence="1">
    <location>
        <begin position="230"/>
        <end position="245"/>
    </location>
</feature>
<dbReference type="EMBL" id="KV700122">
    <property type="protein sequence ID" value="OCF37524.1"/>
    <property type="molecule type" value="Genomic_DNA"/>
</dbReference>
<feature type="compositionally biased region" description="Polar residues" evidence="1">
    <location>
        <begin position="157"/>
        <end position="177"/>
    </location>
</feature>
<organism evidence="2 3">
    <name type="scientific">Kwoniella heveanensis BCC8398</name>
    <dbReference type="NCBI Taxonomy" id="1296120"/>
    <lineage>
        <taxon>Eukaryota</taxon>
        <taxon>Fungi</taxon>
        <taxon>Dikarya</taxon>
        <taxon>Basidiomycota</taxon>
        <taxon>Agaricomycotina</taxon>
        <taxon>Tremellomycetes</taxon>
        <taxon>Tremellales</taxon>
        <taxon>Cryptococcaceae</taxon>
        <taxon>Kwoniella</taxon>
    </lineage>
</organism>
<feature type="compositionally biased region" description="Low complexity" evidence="1">
    <location>
        <begin position="357"/>
        <end position="369"/>
    </location>
</feature>
<feature type="region of interest" description="Disordered" evidence="1">
    <location>
        <begin position="303"/>
        <end position="369"/>
    </location>
</feature>